<evidence type="ECO:0000259" key="5">
    <source>
        <dbReference type="PROSITE" id="PS50110"/>
    </source>
</evidence>
<dbReference type="CDD" id="cd06170">
    <property type="entry name" value="LuxR_C_like"/>
    <property type="match status" value="1"/>
</dbReference>
<dbReference type="PANTHER" id="PTHR43214:SF43">
    <property type="entry name" value="TWO-COMPONENT RESPONSE REGULATOR"/>
    <property type="match status" value="1"/>
</dbReference>
<dbReference type="SMART" id="SM00421">
    <property type="entry name" value="HTH_LUXR"/>
    <property type="match status" value="1"/>
</dbReference>
<dbReference type="PROSITE" id="PS50110">
    <property type="entry name" value="RESPONSE_REGULATORY"/>
    <property type="match status" value="1"/>
</dbReference>
<dbReference type="PROSITE" id="PS50043">
    <property type="entry name" value="HTH_LUXR_2"/>
    <property type="match status" value="1"/>
</dbReference>
<dbReference type="PRINTS" id="PR00038">
    <property type="entry name" value="HTHLUXR"/>
</dbReference>
<name>A0ABU5MTK5_9BACT</name>
<sequence length="211" mass="23661">MSEPQISVLIVDDNAMMRIGLSQTMTVEPGVTPVGAASNGAEAFDMYLALRPDLVIMDYQMPYESGVDCSRRILKEDPEAKIIFFSVFESEEDIWNAVQAGVRGYLTKKASEVDELMEAIHEVARGGTYFPAGMLRKIERRKEKPELTPRERDVLKQLAEGRSNQEIVDALNISLPTVKMHIVHIREKLGAQDRTQAVVIACKQGLLRLEE</sequence>
<evidence type="ECO:0000313" key="6">
    <source>
        <dbReference type="EMBL" id="MDZ8117554.1"/>
    </source>
</evidence>
<dbReference type="SUPFAM" id="SSF46894">
    <property type="entry name" value="C-terminal effector domain of the bipartite response regulators"/>
    <property type="match status" value="1"/>
</dbReference>
<dbReference type="Gene3D" id="3.40.50.2300">
    <property type="match status" value="1"/>
</dbReference>
<dbReference type="Proteomes" id="UP001290861">
    <property type="component" value="Unassembled WGS sequence"/>
</dbReference>
<dbReference type="InterPro" id="IPR000792">
    <property type="entry name" value="Tscrpt_reg_LuxR_C"/>
</dbReference>
<dbReference type="PANTHER" id="PTHR43214">
    <property type="entry name" value="TWO-COMPONENT RESPONSE REGULATOR"/>
    <property type="match status" value="1"/>
</dbReference>
<feature type="modified residue" description="4-aspartylphosphate" evidence="3">
    <location>
        <position position="58"/>
    </location>
</feature>
<dbReference type="EMBL" id="JARVCO010000002">
    <property type="protein sequence ID" value="MDZ8117554.1"/>
    <property type="molecule type" value="Genomic_DNA"/>
</dbReference>
<dbReference type="SMART" id="SM00448">
    <property type="entry name" value="REC"/>
    <property type="match status" value="1"/>
</dbReference>
<comment type="caution">
    <text evidence="6">The sequence shown here is derived from an EMBL/GenBank/DDBJ whole genome shotgun (WGS) entry which is preliminary data.</text>
</comment>
<dbReference type="SUPFAM" id="SSF52172">
    <property type="entry name" value="CheY-like"/>
    <property type="match status" value="1"/>
</dbReference>
<organism evidence="6 7">
    <name type="scientific">Pontiella agarivorans</name>
    <dbReference type="NCBI Taxonomy" id="3038953"/>
    <lineage>
        <taxon>Bacteria</taxon>
        <taxon>Pseudomonadati</taxon>
        <taxon>Kiritimatiellota</taxon>
        <taxon>Kiritimatiellia</taxon>
        <taxon>Kiritimatiellales</taxon>
        <taxon>Pontiellaceae</taxon>
        <taxon>Pontiella</taxon>
    </lineage>
</organism>
<evidence type="ECO:0000313" key="7">
    <source>
        <dbReference type="Proteomes" id="UP001290861"/>
    </source>
</evidence>
<accession>A0ABU5MTK5</accession>
<dbReference type="RefSeq" id="WP_322607355.1">
    <property type="nucleotide sequence ID" value="NZ_JARVCO010000002.1"/>
</dbReference>
<keyword evidence="2" id="KW-0238">DNA-binding</keyword>
<proteinExistence type="predicted"/>
<evidence type="ECO:0000256" key="3">
    <source>
        <dbReference type="PROSITE-ProRule" id="PRU00169"/>
    </source>
</evidence>
<dbReference type="Pfam" id="PF00196">
    <property type="entry name" value="GerE"/>
    <property type="match status" value="1"/>
</dbReference>
<evidence type="ECO:0000256" key="2">
    <source>
        <dbReference type="ARBA" id="ARBA00023125"/>
    </source>
</evidence>
<gene>
    <name evidence="6" type="ORF">P9H32_02865</name>
</gene>
<feature type="domain" description="Response regulatory" evidence="5">
    <location>
        <begin position="7"/>
        <end position="123"/>
    </location>
</feature>
<dbReference type="CDD" id="cd17535">
    <property type="entry name" value="REC_NarL-like"/>
    <property type="match status" value="1"/>
</dbReference>
<dbReference type="InterPro" id="IPR016032">
    <property type="entry name" value="Sig_transdc_resp-reg_C-effctor"/>
</dbReference>
<dbReference type="Pfam" id="PF00072">
    <property type="entry name" value="Response_reg"/>
    <property type="match status" value="1"/>
</dbReference>
<keyword evidence="1 3" id="KW-0597">Phosphoprotein</keyword>
<reference evidence="6 7" key="1">
    <citation type="journal article" date="2024" name="Appl. Environ. Microbiol.">
        <title>Pontiella agarivorans sp. nov., a novel marine anaerobic bacterium capable of degrading macroalgal polysaccharides and fixing nitrogen.</title>
        <authorList>
            <person name="Liu N."/>
            <person name="Kivenson V."/>
            <person name="Peng X."/>
            <person name="Cui Z."/>
            <person name="Lankiewicz T.S."/>
            <person name="Gosselin K.M."/>
            <person name="English C.J."/>
            <person name="Blair E.M."/>
            <person name="O'Malley M.A."/>
            <person name="Valentine D.L."/>
        </authorList>
    </citation>
    <scope>NUCLEOTIDE SEQUENCE [LARGE SCALE GENOMIC DNA]</scope>
    <source>
        <strain evidence="6 7">NLcol2</strain>
    </source>
</reference>
<evidence type="ECO:0000256" key="1">
    <source>
        <dbReference type="ARBA" id="ARBA00022553"/>
    </source>
</evidence>
<dbReference type="InterPro" id="IPR039420">
    <property type="entry name" value="WalR-like"/>
</dbReference>
<feature type="domain" description="HTH luxR-type" evidence="4">
    <location>
        <begin position="140"/>
        <end position="205"/>
    </location>
</feature>
<dbReference type="InterPro" id="IPR058245">
    <property type="entry name" value="NreC/VraR/RcsB-like_REC"/>
</dbReference>
<keyword evidence="7" id="KW-1185">Reference proteome</keyword>
<dbReference type="InterPro" id="IPR011006">
    <property type="entry name" value="CheY-like_superfamily"/>
</dbReference>
<protein>
    <submittedName>
        <fullName evidence="6">Response regulator transcription factor</fullName>
    </submittedName>
</protein>
<evidence type="ECO:0000259" key="4">
    <source>
        <dbReference type="PROSITE" id="PS50043"/>
    </source>
</evidence>
<dbReference type="InterPro" id="IPR001789">
    <property type="entry name" value="Sig_transdc_resp-reg_receiver"/>
</dbReference>